<dbReference type="SUPFAM" id="SSF53067">
    <property type="entry name" value="Actin-like ATPase domain"/>
    <property type="match status" value="2"/>
</dbReference>
<dbReference type="PANTHER" id="PTHR10196">
    <property type="entry name" value="SUGAR KINASE"/>
    <property type="match status" value="1"/>
</dbReference>
<keyword evidence="4 9" id="KW-0418">Kinase</keyword>
<reference evidence="9 10" key="1">
    <citation type="submission" date="2016-01" db="EMBL/GenBank/DDBJ databases">
        <authorList>
            <person name="Oliw E.H."/>
        </authorList>
    </citation>
    <scope>NUCLEOTIDE SEQUENCE [LARGE SCALE GENOMIC DNA]</scope>
    <source>
        <strain evidence="9 10">Zutra 3-1</strain>
    </source>
</reference>
<dbReference type="InterPro" id="IPR018483">
    <property type="entry name" value="Carb_kinase_FGGY_CS"/>
</dbReference>
<dbReference type="GO" id="GO:0005524">
    <property type="term" value="F:ATP binding"/>
    <property type="evidence" value="ECO:0007669"/>
    <property type="project" value="UniProtKB-KW"/>
</dbReference>
<sequence>MRIAAIDQGTTSTRCLVVSDGGTAEVVASRRHAQFYPAAGHVEHDPEELLGNIRAALAAAGPVDAIAIANQGESCLAWDAVSGEALSPVIVWQDARTAEALAALPSSATDRSKEICGLPLDPYFSASKLAWLVRHNPAVAQARAAGRLRLGTTDAFFLDRLTGCFRTDLATASRTGLLDLSTGDWSPELCALHGVPLDCLPIIGPVEGGFGAVEGTPIRVSIVDQQAALYGHGCRKAGDCKITFGTGAFLLAVAGNGRPLTGELLPTIGWQMQEVPAVFAIEGGIYDAGAALEWAKNIGLYAENTELDGFEGPPAIRRGLVFVPALSGLAAPYWDRRAVPLFIGMDHATERRDMVRAVLEGIALLTARLIEAASAVAPIGDTISIDGGLSNSRYFARFLAAASGRTICVPAMRELTALGLAELCGVDVAALRGDAEIFAPDGSVDAEDHARFARAIDSARSWQRSKTCTSAVLSTVPAAGI</sequence>
<evidence type="ECO:0000256" key="4">
    <source>
        <dbReference type="ARBA" id="ARBA00022777"/>
    </source>
</evidence>
<proteinExistence type="inferred from homology"/>
<protein>
    <recommendedName>
        <fullName evidence="6">ATP:glycerol 3-phosphotransferase</fullName>
    </recommendedName>
</protein>
<dbReference type="PROSITE" id="PS00933">
    <property type="entry name" value="FGGY_KINASES_1"/>
    <property type="match status" value="1"/>
</dbReference>
<evidence type="ECO:0000259" key="7">
    <source>
        <dbReference type="Pfam" id="PF00370"/>
    </source>
</evidence>
<dbReference type="GO" id="GO:0019563">
    <property type="term" value="P:glycerol catabolic process"/>
    <property type="evidence" value="ECO:0007669"/>
    <property type="project" value="TreeGrafter"/>
</dbReference>
<keyword evidence="5" id="KW-0067">ATP-binding</keyword>
<organism evidence="9 10">
    <name type="scientific">Agrobacterium deltaense Zutra 3/1</name>
    <dbReference type="NCBI Taxonomy" id="1183427"/>
    <lineage>
        <taxon>Bacteria</taxon>
        <taxon>Pseudomonadati</taxon>
        <taxon>Pseudomonadota</taxon>
        <taxon>Alphaproteobacteria</taxon>
        <taxon>Hyphomicrobiales</taxon>
        <taxon>Rhizobiaceae</taxon>
        <taxon>Rhizobium/Agrobacterium group</taxon>
        <taxon>Agrobacterium</taxon>
    </lineage>
</organism>
<dbReference type="InterPro" id="IPR018484">
    <property type="entry name" value="FGGY_N"/>
</dbReference>
<dbReference type="InterPro" id="IPR000577">
    <property type="entry name" value="Carb_kinase_FGGY"/>
</dbReference>
<dbReference type="InterPro" id="IPR018485">
    <property type="entry name" value="FGGY_C"/>
</dbReference>
<keyword evidence="2" id="KW-0808">Transferase</keyword>
<evidence type="ECO:0000259" key="8">
    <source>
        <dbReference type="Pfam" id="PF02782"/>
    </source>
</evidence>
<evidence type="ECO:0000313" key="10">
    <source>
        <dbReference type="Proteomes" id="UP000191987"/>
    </source>
</evidence>
<gene>
    <name evidence="9" type="ORF">AGR7C_Lc140268</name>
</gene>
<dbReference type="Pfam" id="PF00370">
    <property type="entry name" value="FGGY_N"/>
    <property type="match status" value="1"/>
</dbReference>
<dbReference type="PANTHER" id="PTHR10196:SF69">
    <property type="entry name" value="GLYCEROL KINASE"/>
    <property type="match status" value="1"/>
</dbReference>
<dbReference type="AlphaFoldDB" id="A0A1S7RDA6"/>
<keyword evidence="3" id="KW-0547">Nucleotide-binding</keyword>
<evidence type="ECO:0000256" key="6">
    <source>
        <dbReference type="ARBA" id="ARBA00043149"/>
    </source>
</evidence>
<dbReference type="GO" id="GO:0005829">
    <property type="term" value="C:cytosol"/>
    <property type="evidence" value="ECO:0007669"/>
    <property type="project" value="TreeGrafter"/>
</dbReference>
<dbReference type="InterPro" id="IPR043129">
    <property type="entry name" value="ATPase_NBD"/>
</dbReference>
<dbReference type="Pfam" id="PF02782">
    <property type="entry name" value="FGGY_C"/>
    <property type="match status" value="1"/>
</dbReference>
<dbReference type="Proteomes" id="UP000191987">
    <property type="component" value="Unassembled WGS sequence"/>
</dbReference>
<evidence type="ECO:0000313" key="9">
    <source>
        <dbReference type="EMBL" id="CUX50770.1"/>
    </source>
</evidence>
<accession>A0A1S7RDA6</accession>
<dbReference type="PIRSF" id="PIRSF000538">
    <property type="entry name" value="GlpK"/>
    <property type="match status" value="1"/>
</dbReference>
<evidence type="ECO:0000256" key="5">
    <source>
        <dbReference type="ARBA" id="ARBA00022840"/>
    </source>
</evidence>
<feature type="domain" description="Carbohydrate kinase FGGY C-terminal" evidence="8">
    <location>
        <begin position="241"/>
        <end position="426"/>
    </location>
</feature>
<evidence type="ECO:0000256" key="2">
    <source>
        <dbReference type="ARBA" id="ARBA00022679"/>
    </source>
</evidence>
<dbReference type="Gene3D" id="3.30.420.40">
    <property type="match status" value="2"/>
</dbReference>
<name>A0A1S7RDA6_9HYPH</name>
<dbReference type="EMBL" id="FBWG01000032">
    <property type="protein sequence ID" value="CUX50770.1"/>
    <property type="molecule type" value="Genomic_DNA"/>
</dbReference>
<comment type="similarity">
    <text evidence="1">Belongs to the FGGY kinase family.</text>
</comment>
<evidence type="ECO:0000256" key="3">
    <source>
        <dbReference type="ARBA" id="ARBA00022741"/>
    </source>
</evidence>
<evidence type="ECO:0000256" key="1">
    <source>
        <dbReference type="ARBA" id="ARBA00009156"/>
    </source>
</evidence>
<dbReference type="RefSeq" id="WP_080820318.1">
    <property type="nucleotide sequence ID" value="NZ_LT009749.1"/>
</dbReference>
<feature type="domain" description="Carbohydrate kinase FGGY N-terminal" evidence="7">
    <location>
        <begin position="4"/>
        <end position="211"/>
    </location>
</feature>
<dbReference type="GO" id="GO:0004370">
    <property type="term" value="F:glycerol kinase activity"/>
    <property type="evidence" value="ECO:0007669"/>
    <property type="project" value="TreeGrafter"/>
</dbReference>